<keyword evidence="5" id="KW-0049">Antioxidant</keyword>
<dbReference type="Gene3D" id="3.40.30.10">
    <property type="entry name" value="Glutaredoxin"/>
    <property type="match status" value="1"/>
</dbReference>
<keyword evidence="6" id="KW-0560">Oxidoreductase</keyword>
<dbReference type="GO" id="GO:0008379">
    <property type="term" value="F:thioredoxin peroxidase activity"/>
    <property type="evidence" value="ECO:0007669"/>
    <property type="project" value="TreeGrafter"/>
</dbReference>
<feature type="compositionally biased region" description="Basic residues" evidence="13">
    <location>
        <begin position="1"/>
        <end position="62"/>
    </location>
</feature>
<dbReference type="InterPro" id="IPR050924">
    <property type="entry name" value="Peroxiredoxin_BCP/PrxQ"/>
</dbReference>
<evidence type="ECO:0000256" key="9">
    <source>
        <dbReference type="ARBA" id="ARBA00032824"/>
    </source>
</evidence>
<evidence type="ECO:0000256" key="1">
    <source>
        <dbReference type="ARBA" id="ARBA00003330"/>
    </source>
</evidence>
<feature type="region of interest" description="Disordered" evidence="13">
    <location>
        <begin position="1"/>
        <end position="79"/>
    </location>
</feature>
<dbReference type="InterPro" id="IPR013766">
    <property type="entry name" value="Thioredoxin_domain"/>
</dbReference>
<dbReference type="FunFam" id="3.40.30.10:FF:000007">
    <property type="entry name" value="Thioredoxin-dependent thiol peroxidase"/>
    <property type="match status" value="1"/>
</dbReference>
<dbReference type="Pfam" id="PF00578">
    <property type="entry name" value="AhpC-TSA"/>
    <property type="match status" value="1"/>
</dbReference>
<keyword evidence="8" id="KW-0676">Redox-active center</keyword>
<dbReference type="EMBL" id="JH597773">
    <property type="protein sequence ID" value="EHQ05004.1"/>
    <property type="molecule type" value="Genomic_DNA"/>
</dbReference>
<dbReference type="SUPFAM" id="SSF52833">
    <property type="entry name" value="Thioredoxin-like"/>
    <property type="match status" value="1"/>
</dbReference>
<evidence type="ECO:0000256" key="8">
    <source>
        <dbReference type="ARBA" id="ARBA00023284"/>
    </source>
</evidence>
<comment type="subunit">
    <text evidence="2">Monomer.</text>
</comment>
<accession>H2CJU0</accession>
<feature type="domain" description="Thioredoxin" evidence="14">
    <location>
        <begin position="85"/>
        <end position="236"/>
    </location>
</feature>
<keyword evidence="7" id="KW-1015">Disulfide bond</keyword>
<protein>
    <recommendedName>
        <fullName evidence="3">thioredoxin-dependent peroxiredoxin</fullName>
        <ecNumber evidence="3">1.11.1.24</ecNumber>
    </recommendedName>
    <alternativeName>
        <fullName evidence="9">Thioredoxin peroxidase</fullName>
    </alternativeName>
    <alternativeName>
        <fullName evidence="11">Thioredoxin-dependent peroxiredoxin Bcp</fullName>
    </alternativeName>
</protein>
<evidence type="ECO:0000313" key="16">
    <source>
        <dbReference type="Proteomes" id="UP000005737"/>
    </source>
</evidence>
<dbReference type="InterPro" id="IPR000866">
    <property type="entry name" value="AhpC/TSA"/>
</dbReference>
<keyword evidence="16" id="KW-1185">Reference proteome</keyword>
<evidence type="ECO:0000256" key="3">
    <source>
        <dbReference type="ARBA" id="ARBA00013017"/>
    </source>
</evidence>
<evidence type="ECO:0000256" key="6">
    <source>
        <dbReference type="ARBA" id="ARBA00023002"/>
    </source>
</evidence>
<dbReference type="Proteomes" id="UP000005737">
    <property type="component" value="Unassembled WGS sequence"/>
</dbReference>
<evidence type="ECO:0000256" key="2">
    <source>
        <dbReference type="ARBA" id="ARBA00011245"/>
    </source>
</evidence>
<dbReference type="PANTHER" id="PTHR42801">
    <property type="entry name" value="THIOREDOXIN-DEPENDENT PEROXIDE REDUCTASE"/>
    <property type="match status" value="1"/>
</dbReference>
<reference evidence="15 16" key="1">
    <citation type="submission" date="2011-10" db="EMBL/GenBank/DDBJ databases">
        <title>The Improved High-Quality Draft genome of Leptonema illini DSM 21528.</title>
        <authorList>
            <consortium name="US DOE Joint Genome Institute (JGI-PGF)"/>
            <person name="Lucas S."/>
            <person name="Copeland A."/>
            <person name="Lapidus A."/>
            <person name="Glavina del Rio T."/>
            <person name="Dalin E."/>
            <person name="Tice H."/>
            <person name="Bruce D."/>
            <person name="Goodwin L."/>
            <person name="Pitluck S."/>
            <person name="Peters L."/>
            <person name="Mikhailova N."/>
            <person name="Held B."/>
            <person name="Kyrpides N."/>
            <person name="Mavromatis K."/>
            <person name="Ivanova N."/>
            <person name="Markowitz V."/>
            <person name="Cheng J.-F."/>
            <person name="Hugenholtz P."/>
            <person name="Woyke T."/>
            <person name="Wu D."/>
            <person name="Gronow S."/>
            <person name="Wellnitz S."/>
            <person name="Brambilla E.-M."/>
            <person name="Klenk H.-P."/>
            <person name="Eisen J.A."/>
        </authorList>
    </citation>
    <scope>NUCLEOTIDE SEQUENCE [LARGE SCALE GENOMIC DNA]</scope>
    <source>
        <strain evidence="15 16">DSM 21528</strain>
    </source>
</reference>
<evidence type="ECO:0000256" key="10">
    <source>
        <dbReference type="ARBA" id="ARBA00038489"/>
    </source>
</evidence>
<evidence type="ECO:0000256" key="11">
    <source>
        <dbReference type="ARBA" id="ARBA00042639"/>
    </source>
</evidence>
<sequence length="236" mass="25134">MATSKKKASKKASKKAAKKTAKKSVKKAAKKSAKKAARKAVKKSTTKVAKKASKKAIKKSVKKAAANGTKGTAPKTAKAPSTIVVKEGTVIADRLVLVRDGMVSLSSLVGEKGLVLYFYPKDATPGCTQEACDFRDAQAGLSGLGYSVVGVSPDSSDSHQKFAMKQSLNFPLISDADHSLCGDFGVWGEKQLYGRSFMGVIRSTFILDRELRIRKVFSPVRVAGHAGEVEQAIRSV</sequence>
<comment type="similarity">
    <text evidence="10">Belongs to the peroxiredoxin family. BCP/PrxQ subfamily.</text>
</comment>
<dbReference type="HOGENOM" id="CLU_042529_14_0_12"/>
<evidence type="ECO:0000256" key="7">
    <source>
        <dbReference type="ARBA" id="ARBA00023157"/>
    </source>
</evidence>
<dbReference type="AlphaFoldDB" id="H2CJU0"/>
<comment type="catalytic activity">
    <reaction evidence="12">
        <text>a hydroperoxide + [thioredoxin]-dithiol = an alcohol + [thioredoxin]-disulfide + H2O</text>
        <dbReference type="Rhea" id="RHEA:62620"/>
        <dbReference type="Rhea" id="RHEA-COMP:10698"/>
        <dbReference type="Rhea" id="RHEA-COMP:10700"/>
        <dbReference type="ChEBI" id="CHEBI:15377"/>
        <dbReference type="ChEBI" id="CHEBI:29950"/>
        <dbReference type="ChEBI" id="CHEBI:30879"/>
        <dbReference type="ChEBI" id="CHEBI:35924"/>
        <dbReference type="ChEBI" id="CHEBI:50058"/>
        <dbReference type="EC" id="1.11.1.24"/>
    </reaction>
</comment>
<dbReference type="PANTHER" id="PTHR42801:SF4">
    <property type="entry name" value="AHPC_TSA FAMILY PROTEIN"/>
    <property type="match status" value="1"/>
</dbReference>
<comment type="function">
    <text evidence="1">Thiol-specific peroxidase that catalyzes the reduction of hydrogen peroxide and organic hydroperoxides to water and alcohols, respectively. Plays a role in cell protection against oxidative stress by detoxifying peroxides and as sensor of hydrogen peroxide-mediated signaling events.</text>
</comment>
<dbReference type="EC" id="1.11.1.24" evidence="3"/>
<evidence type="ECO:0000256" key="12">
    <source>
        <dbReference type="ARBA" id="ARBA00049091"/>
    </source>
</evidence>
<dbReference type="InterPro" id="IPR036249">
    <property type="entry name" value="Thioredoxin-like_sf"/>
</dbReference>
<evidence type="ECO:0000256" key="4">
    <source>
        <dbReference type="ARBA" id="ARBA00022559"/>
    </source>
</evidence>
<dbReference type="PROSITE" id="PS51352">
    <property type="entry name" value="THIOREDOXIN_2"/>
    <property type="match status" value="1"/>
</dbReference>
<organism evidence="15 16">
    <name type="scientific">Leptonema illini DSM 21528</name>
    <dbReference type="NCBI Taxonomy" id="929563"/>
    <lineage>
        <taxon>Bacteria</taxon>
        <taxon>Pseudomonadati</taxon>
        <taxon>Spirochaetota</taxon>
        <taxon>Spirochaetia</taxon>
        <taxon>Leptospirales</taxon>
        <taxon>Leptospiraceae</taxon>
        <taxon>Leptonema</taxon>
    </lineage>
</organism>
<name>H2CJU0_9LEPT</name>
<keyword evidence="4" id="KW-0575">Peroxidase</keyword>
<feature type="compositionally biased region" description="Low complexity" evidence="13">
    <location>
        <begin position="63"/>
        <end position="79"/>
    </location>
</feature>
<dbReference type="STRING" id="183.GCA_002009735_00547"/>
<dbReference type="CDD" id="cd03017">
    <property type="entry name" value="PRX_BCP"/>
    <property type="match status" value="1"/>
</dbReference>
<evidence type="ECO:0000313" key="15">
    <source>
        <dbReference type="EMBL" id="EHQ05004.1"/>
    </source>
</evidence>
<dbReference type="RefSeq" id="WP_002769246.1">
    <property type="nucleotide sequence ID" value="NZ_JH597773.1"/>
</dbReference>
<proteinExistence type="inferred from homology"/>
<dbReference type="GO" id="GO:0045454">
    <property type="term" value="P:cell redox homeostasis"/>
    <property type="evidence" value="ECO:0007669"/>
    <property type="project" value="TreeGrafter"/>
</dbReference>
<evidence type="ECO:0000256" key="13">
    <source>
        <dbReference type="SAM" id="MobiDB-lite"/>
    </source>
</evidence>
<evidence type="ECO:0000256" key="5">
    <source>
        <dbReference type="ARBA" id="ARBA00022862"/>
    </source>
</evidence>
<gene>
    <name evidence="15" type="ORF">Lepil_0297</name>
</gene>
<evidence type="ECO:0000259" key="14">
    <source>
        <dbReference type="PROSITE" id="PS51352"/>
    </source>
</evidence>
<dbReference type="GO" id="GO:0005737">
    <property type="term" value="C:cytoplasm"/>
    <property type="evidence" value="ECO:0007669"/>
    <property type="project" value="TreeGrafter"/>
</dbReference>
<dbReference type="GO" id="GO:0034599">
    <property type="term" value="P:cellular response to oxidative stress"/>
    <property type="evidence" value="ECO:0007669"/>
    <property type="project" value="TreeGrafter"/>
</dbReference>